<dbReference type="InterPro" id="IPR046516">
    <property type="entry name" value="DUF6694"/>
</dbReference>
<name>A0ABM8ZTQ5_9VIBR</name>
<evidence type="ECO:0000313" key="2">
    <source>
        <dbReference type="Proteomes" id="UP000838672"/>
    </source>
</evidence>
<dbReference type="RefSeq" id="WP_237466122.1">
    <property type="nucleotide sequence ID" value="NZ_CAKLDI010000001.1"/>
</dbReference>
<dbReference type="Pfam" id="PF20404">
    <property type="entry name" value="DUF6694"/>
    <property type="match status" value="1"/>
</dbReference>
<keyword evidence="2" id="KW-1185">Reference proteome</keyword>
<protein>
    <submittedName>
        <fullName evidence="1">Uncharacterized protein</fullName>
    </submittedName>
</protein>
<dbReference type="EMBL" id="CAKLDI010000001">
    <property type="protein sequence ID" value="CAH0533698.1"/>
    <property type="molecule type" value="Genomic_DNA"/>
</dbReference>
<accession>A0ABM8ZTQ5</accession>
<organism evidence="1 2">
    <name type="scientific">Vibrio stylophorae</name>
    <dbReference type="NCBI Taxonomy" id="659351"/>
    <lineage>
        <taxon>Bacteria</taxon>
        <taxon>Pseudomonadati</taxon>
        <taxon>Pseudomonadota</taxon>
        <taxon>Gammaproteobacteria</taxon>
        <taxon>Vibrionales</taxon>
        <taxon>Vibrionaceae</taxon>
        <taxon>Vibrio</taxon>
    </lineage>
</organism>
<gene>
    <name evidence="1" type="ORF">VST7929_01573</name>
</gene>
<reference evidence="1" key="1">
    <citation type="submission" date="2021-11" db="EMBL/GenBank/DDBJ databases">
        <authorList>
            <person name="Rodrigo-Torres L."/>
            <person name="Arahal R. D."/>
            <person name="Lucena T."/>
        </authorList>
    </citation>
    <scope>NUCLEOTIDE SEQUENCE</scope>
    <source>
        <strain evidence="1">CECT 7929</strain>
    </source>
</reference>
<evidence type="ECO:0000313" key="1">
    <source>
        <dbReference type="EMBL" id="CAH0533698.1"/>
    </source>
</evidence>
<comment type="caution">
    <text evidence="1">The sequence shown here is derived from an EMBL/GenBank/DDBJ whole genome shotgun (WGS) entry which is preliminary data.</text>
</comment>
<dbReference type="PROSITE" id="PS51257">
    <property type="entry name" value="PROKAR_LIPOPROTEIN"/>
    <property type="match status" value="1"/>
</dbReference>
<proteinExistence type="predicted"/>
<dbReference type="Proteomes" id="UP000838672">
    <property type="component" value="Unassembled WGS sequence"/>
</dbReference>
<sequence length="111" mass="12604">MLKYPQWILAISFVFSLIGCGENTPTIDSQNETTYQESMRMVMESLTTEPETLLQFQATMSEIAIQLSKPVLRGEITEQEQGERLVQALDGKSAQYVIENKDEIIQSILMN</sequence>